<comment type="caution">
    <text evidence="1">The sequence shown here is derived from an EMBL/GenBank/DDBJ whole genome shotgun (WGS) entry which is preliminary data.</text>
</comment>
<organism evidence="1">
    <name type="scientific">marine sediment metagenome</name>
    <dbReference type="NCBI Taxonomy" id="412755"/>
    <lineage>
        <taxon>unclassified sequences</taxon>
        <taxon>metagenomes</taxon>
        <taxon>ecological metagenomes</taxon>
    </lineage>
</organism>
<accession>A0A0F9WP68</accession>
<protein>
    <submittedName>
        <fullName evidence="1">Uncharacterized protein</fullName>
    </submittedName>
</protein>
<dbReference type="AlphaFoldDB" id="A0A0F9WP68"/>
<sequence length="85" mass="9525">MTDFNIDVLDGSFQAQAERLTRMVESKRITPELASLLLSYYALGRAEATGEVCDVVSSAKVFNPDHDVTMQLFRKSRSAHLVFTK</sequence>
<reference evidence="1" key="1">
    <citation type="journal article" date="2015" name="Nature">
        <title>Complex archaea that bridge the gap between prokaryotes and eukaryotes.</title>
        <authorList>
            <person name="Spang A."/>
            <person name="Saw J.H."/>
            <person name="Jorgensen S.L."/>
            <person name="Zaremba-Niedzwiedzka K."/>
            <person name="Martijn J."/>
            <person name="Lind A.E."/>
            <person name="van Eijk R."/>
            <person name="Schleper C."/>
            <person name="Guy L."/>
            <person name="Ettema T.J."/>
        </authorList>
    </citation>
    <scope>NUCLEOTIDE SEQUENCE</scope>
</reference>
<evidence type="ECO:0000313" key="1">
    <source>
        <dbReference type="EMBL" id="KKN80498.1"/>
    </source>
</evidence>
<dbReference type="EMBL" id="LAZR01000230">
    <property type="protein sequence ID" value="KKN80498.1"/>
    <property type="molecule type" value="Genomic_DNA"/>
</dbReference>
<proteinExistence type="predicted"/>
<gene>
    <name evidence="1" type="ORF">LCGC14_0329430</name>
</gene>
<name>A0A0F9WP68_9ZZZZ</name>